<evidence type="ECO:0000256" key="4">
    <source>
        <dbReference type="SAM" id="MobiDB-lite"/>
    </source>
</evidence>
<dbReference type="GO" id="GO:0000786">
    <property type="term" value="C:nucleosome"/>
    <property type="evidence" value="ECO:0007669"/>
    <property type="project" value="InterPro"/>
</dbReference>
<dbReference type="Gene3D" id="1.10.10.10">
    <property type="entry name" value="Winged helix-like DNA-binding domain superfamily/Winged helix DNA-binding domain"/>
    <property type="match status" value="1"/>
</dbReference>
<protein>
    <submittedName>
        <fullName evidence="7">Uncharacterized protein LOC109462154</fullName>
    </submittedName>
</protein>
<feature type="repeat" description="ANK" evidence="3">
    <location>
        <begin position="570"/>
        <end position="602"/>
    </location>
</feature>
<dbReference type="InterPro" id="IPR002110">
    <property type="entry name" value="Ankyrin_rpt"/>
</dbReference>
<dbReference type="RefSeq" id="XP_019614205.1">
    <property type="nucleotide sequence ID" value="XM_019758646.1"/>
</dbReference>
<dbReference type="InterPro" id="IPR036770">
    <property type="entry name" value="Ankyrin_rpt-contain_sf"/>
</dbReference>
<proteinExistence type="predicted"/>
<evidence type="ECO:0000313" key="7">
    <source>
        <dbReference type="RefSeq" id="XP_019614205.1"/>
    </source>
</evidence>
<keyword evidence="2 3" id="KW-0040">ANK repeat</keyword>
<dbReference type="KEGG" id="bbel:109462154"/>
<dbReference type="GO" id="GO:0003677">
    <property type="term" value="F:DNA binding"/>
    <property type="evidence" value="ECO:0007669"/>
    <property type="project" value="InterPro"/>
</dbReference>
<name>A0A6P4XCF5_BRABE</name>
<dbReference type="Pfam" id="PF12796">
    <property type="entry name" value="Ank_2"/>
    <property type="match status" value="1"/>
</dbReference>
<dbReference type="PROSITE" id="PS50297">
    <property type="entry name" value="ANK_REP_REGION"/>
    <property type="match status" value="1"/>
</dbReference>
<dbReference type="SMART" id="SM00248">
    <property type="entry name" value="ANK"/>
    <property type="match status" value="7"/>
</dbReference>
<feature type="region of interest" description="Disordered" evidence="4">
    <location>
        <begin position="101"/>
        <end position="232"/>
    </location>
</feature>
<dbReference type="GO" id="GO:0006334">
    <property type="term" value="P:nucleosome assembly"/>
    <property type="evidence" value="ECO:0007669"/>
    <property type="project" value="InterPro"/>
</dbReference>
<evidence type="ECO:0000313" key="6">
    <source>
        <dbReference type="Proteomes" id="UP000515135"/>
    </source>
</evidence>
<accession>A0A6P4XCF5</accession>
<dbReference type="Gene3D" id="1.25.40.20">
    <property type="entry name" value="Ankyrin repeat-containing domain"/>
    <property type="match status" value="2"/>
</dbReference>
<keyword evidence="6" id="KW-1185">Reference proteome</keyword>
<dbReference type="PANTHER" id="PTHR24161:SF124">
    <property type="entry name" value="TRANSIENT RECEPTOR POTENTIAL CHANNEL PYREXIA"/>
    <property type="match status" value="1"/>
</dbReference>
<dbReference type="Pfam" id="PF00538">
    <property type="entry name" value="Linker_histone"/>
    <property type="match status" value="1"/>
</dbReference>
<dbReference type="SUPFAM" id="SSF48403">
    <property type="entry name" value="Ankyrin repeat"/>
    <property type="match status" value="1"/>
</dbReference>
<dbReference type="InterPro" id="IPR036388">
    <property type="entry name" value="WH-like_DNA-bd_sf"/>
</dbReference>
<dbReference type="Pfam" id="PF00023">
    <property type="entry name" value="Ank"/>
    <property type="match status" value="2"/>
</dbReference>
<evidence type="ECO:0000256" key="2">
    <source>
        <dbReference type="ARBA" id="ARBA00023043"/>
    </source>
</evidence>
<dbReference type="Proteomes" id="UP000515135">
    <property type="component" value="Unplaced"/>
</dbReference>
<gene>
    <name evidence="7" type="primary">LOC109462154</name>
</gene>
<organism evidence="6 7">
    <name type="scientific">Branchiostoma belcheri</name>
    <name type="common">Amphioxus</name>
    <dbReference type="NCBI Taxonomy" id="7741"/>
    <lineage>
        <taxon>Eukaryota</taxon>
        <taxon>Metazoa</taxon>
        <taxon>Chordata</taxon>
        <taxon>Cephalochordata</taxon>
        <taxon>Leptocardii</taxon>
        <taxon>Amphioxiformes</taxon>
        <taxon>Branchiostomatidae</taxon>
        <taxon>Branchiostoma</taxon>
    </lineage>
</organism>
<feature type="repeat" description="ANK" evidence="3">
    <location>
        <begin position="531"/>
        <end position="570"/>
    </location>
</feature>
<sequence>MSTRVLRSRHGRALDVVQRPITLNSVEDVIASLKDPKGASAIAIQRSIQSEHPDMKAEQCKALLRAVLLEGLDSGRLRRPPGSKVGRGLVGRFLLKATDGTSAETLPAVPETQDGTSAEKVPAVPETQDRTSAETLPAVPETQDGTSAEKVPAVPETQDRTSVETLPAVPETQDGTSAEKVPAVPETQDRTSAETLPAVPETQDEMSVEKLPAVPETQDDGHDGDTVEEEEDPPVAAGNLTFDLEEPCTLAAYVQWVQEKRERLMGQCQEAEGYLNYRNLPAHALEQVRIAVGRSRLITSNSTSPLASWLGATSSEQLWDSIRQGNLPSVRRLARSRLVDLNKPFPLHQGETEDCGREELHNPTFLLWACRTADVETVEVLVAAGADVDRCGYVPALRGADWQCSVWDAEKHSHTPLTYATVQRNLQLVRTLLLSCHADPNATNIQHRAPLHFAARLEVPKTTDKNNSDSEKTREEIVNMLLKAGAKADLTDRHGITPLHVAAEKVDKTVCKALLQPEYSRFTNVNAVTKDGRTPLHCMFQYGVQTYDDQIAAIAKMLLKRGASLHVVTRGYTPLHLAAENGLLKSARVLVQAGADIQATTTRGLSPLDLAYRGNHWKLVKYFRRCVDASKSDTNNNCNSTIPKSPTEQPTPVSILKTRCLEKDKKKISVLMAKMDDFLIQVSSEETRENLLSRVEDWLQPKDIKGQDKMKEVLFGSLQKYQENNKQVRKKKKVTFKL</sequence>
<evidence type="ECO:0000256" key="3">
    <source>
        <dbReference type="PROSITE-ProRule" id="PRU00023"/>
    </source>
</evidence>
<feature type="domain" description="H15" evidence="5">
    <location>
        <begin position="9"/>
        <end position="97"/>
    </location>
</feature>
<dbReference type="AlphaFoldDB" id="A0A6P4XCF5"/>
<dbReference type="PROSITE" id="PS51504">
    <property type="entry name" value="H15"/>
    <property type="match status" value="1"/>
</dbReference>
<dbReference type="GeneID" id="109462154"/>
<dbReference type="OrthoDB" id="10023951at2759"/>
<dbReference type="PANTHER" id="PTHR24161">
    <property type="entry name" value="ANK_REP_REGION DOMAIN-CONTAINING PROTEIN-RELATED"/>
    <property type="match status" value="1"/>
</dbReference>
<dbReference type="SMART" id="SM00526">
    <property type="entry name" value="H15"/>
    <property type="match status" value="1"/>
</dbReference>
<dbReference type="InterPro" id="IPR005818">
    <property type="entry name" value="Histone_H1/H5_H15"/>
</dbReference>
<keyword evidence="1" id="KW-0677">Repeat</keyword>
<reference evidence="7" key="1">
    <citation type="submission" date="2025-08" db="UniProtKB">
        <authorList>
            <consortium name="RefSeq"/>
        </authorList>
    </citation>
    <scope>IDENTIFICATION</scope>
    <source>
        <tissue evidence="7">Gonad</tissue>
    </source>
</reference>
<evidence type="ECO:0000256" key="1">
    <source>
        <dbReference type="ARBA" id="ARBA00022737"/>
    </source>
</evidence>
<evidence type="ECO:0000259" key="5">
    <source>
        <dbReference type="PROSITE" id="PS51504"/>
    </source>
</evidence>
<dbReference type="PROSITE" id="PS50088">
    <property type="entry name" value="ANK_REPEAT"/>
    <property type="match status" value="2"/>
</dbReference>